<feature type="domain" description="Immunoglobulin V-set" evidence="6">
    <location>
        <begin position="36"/>
        <end position="113"/>
    </location>
</feature>
<evidence type="ECO:0000313" key="8">
    <source>
        <dbReference type="Proteomes" id="UP000472260"/>
    </source>
</evidence>
<feature type="signal peptide" evidence="5">
    <location>
        <begin position="1"/>
        <end position="19"/>
    </location>
</feature>
<accession>A0A671QAF2</accession>
<keyword evidence="4" id="KW-0393">Immunoglobulin domain</keyword>
<sequence length="125" mass="14048">MASLLYLLVILAIQGKSFAQSIAPLQSTEHATERETVILSYKYDGQARSLHWYRQYPGSRPEFLLLVCESNSLLHAEPPFPRMNASVNKVEKQVHLEISSAAVTDSALYYCSLESTNYERAHSLG</sequence>
<evidence type="ECO:0000256" key="5">
    <source>
        <dbReference type="SAM" id="SignalP"/>
    </source>
</evidence>
<evidence type="ECO:0000259" key="6">
    <source>
        <dbReference type="SMART" id="SM00406"/>
    </source>
</evidence>
<evidence type="ECO:0000256" key="1">
    <source>
        <dbReference type="ARBA" id="ARBA00022729"/>
    </source>
</evidence>
<evidence type="ECO:0000256" key="4">
    <source>
        <dbReference type="ARBA" id="ARBA00023319"/>
    </source>
</evidence>
<evidence type="ECO:0000256" key="3">
    <source>
        <dbReference type="ARBA" id="ARBA00023170"/>
    </source>
</evidence>
<keyword evidence="2" id="KW-1064">Adaptive immunity</keyword>
<dbReference type="PANTHER" id="PTHR19367">
    <property type="entry name" value="T-CELL RECEPTOR ALPHA CHAIN V REGION"/>
    <property type="match status" value="1"/>
</dbReference>
<dbReference type="PANTHER" id="PTHR19367:SF18">
    <property type="entry name" value="T CELL RECEPTOR ALPHA VARIABLE 16"/>
    <property type="match status" value="1"/>
</dbReference>
<keyword evidence="3" id="KW-0675">Receptor</keyword>
<proteinExistence type="predicted"/>
<evidence type="ECO:0000256" key="2">
    <source>
        <dbReference type="ARBA" id="ARBA00023130"/>
    </source>
</evidence>
<dbReference type="InterPro" id="IPR013106">
    <property type="entry name" value="Ig_V-set"/>
</dbReference>
<feature type="chain" id="PRO_5025475793" evidence="5">
    <location>
        <begin position="20"/>
        <end position="125"/>
    </location>
</feature>
<dbReference type="GO" id="GO:0002250">
    <property type="term" value="P:adaptive immune response"/>
    <property type="evidence" value="ECO:0007669"/>
    <property type="project" value="UniProtKB-KW"/>
</dbReference>
<dbReference type="SMART" id="SM00406">
    <property type="entry name" value="IGv"/>
    <property type="match status" value="1"/>
</dbReference>
<keyword evidence="2" id="KW-0391">Immunity</keyword>
<reference evidence="7" key="2">
    <citation type="submission" date="2025-09" db="UniProtKB">
        <authorList>
            <consortium name="Ensembl"/>
        </authorList>
    </citation>
    <scope>IDENTIFICATION</scope>
</reference>
<dbReference type="AlphaFoldDB" id="A0A671QAF2"/>
<organism evidence="7 8">
    <name type="scientific">Sinocyclocheilus anshuiensis</name>
    <dbReference type="NCBI Taxonomy" id="1608454"/>
    <lineage>
        <taxon>Eukaryota</taxon>
        <taxon>Metazoa</taxon>
        <taxon>Chordata</taxon>
        <taxon>Craniata</taxon>
        <taxon>Vertebrata</taxon>
        <taxon>Euteleostomi</taxon>
        <taxon>Actinopterygii</taxon>
        <taxon>Neopterygii</taxon>
        <taxon>Teleostei</taxon>
        <taxon>Ostariophysi</taxon>
        <taxon>Cypriniformes</taxon>
        <taxon>Cyprinidae</taxon>
        <taxon>Cyprininae</taxon>
        <taxon>Sinocyclocheilus</taxon>
    </lineage>
</organism>
<dbReference type="Gene3D" id="2.60.40.10">
    <property type="entry name" value="Immunoglobulins"/>
    <property type="match status" value="1"/>
</dbReference>
<keyword evidence="8" id="KW-1185">Reference proteome</keyword>
<keyword evidence="1 5" id="KW-0732">Signal</keyword>
<name>A0A671QAF2_9TELE</name>
<dbReference type="SUPFAM" id="SSF48726">
    <property type="entry name" value="Immunoglobulin"/>
    <property type="match status" value="1"/>
</dbReference>
<dbReference type="InterPro" id="IPR013783">
    <property type="entry name" value="Ig-like_fold"/>
</dbReference>
<dbReference type="Proteomes" id="UP000472260">
    <property type="component" value="Unassembled WGS sequence"/>
</dbReference>
<reference evidence="7" key="1">
    <citation type="submission" date="2025-08" db="UniProtKB">
        <authorList>
            <consortium name="Ensembl"/>
        </authorList>
    </citation>
    <scope>IDENTIFICATION</scope>
</reference>
<evidence type="ECO:0000313" key="7">
    <source>
        <dbReference type="Ensembl" id="ENSSANP00000065479.1"/>
    </source>
</evidence>
<dbReference type="InterPro" id="IPR036179">
    <property type="entry name" value="Ig-like_dom_sf"/>
</dbReference>
<dbReference type="InterPro" id="IPR051287">
    <property type="entry name" value="TCR_variable_region"/>
</dbReference>
<dbReference type="Pfam" id="PF07686">
    <property type="entry name" value="V-set"/>
    <property type="match status" value="1"/>
</dbReference>
<protein>
    <submittedName>
        <fullName evidence="7">T-cell receptor alpha/delta variable 11.0.3</fullName>
    </submittedName>
</protein>
<dbReference type="Ensembl" id="ENSSANT00000069607.1">
    <property type="protein sequence ID" value="ENSSANP00000065479.1"/>
    <property type="gene ID" value="ENSSANG00000032635.1"/>
</dbReference>